<dbReference type="eggNOG" id="ENOG5032YIF">
    <property type="taxonomic scope" value="Bacteria"/>
</dbReference>
<dbReference type="HOGENOM" id="CLU_876147_0_0_5"/>
<dbReference type="STRING" id="314271.RB2654_20228"/>
<accession>A3VAK6</accession>
<dbReference type="AlphaFoldDB" id="A3VAK6"/>
<dbReference type="GO" id="GO:0015774">
    <property type="term" value="P:polysaccharide transport"/>
    <property type="evidence" value="ECO:0007669"/>
    <property type="project" value="InterPro"/>
</dbReference>
<dbReference type="SUPFAM" id="SSF53756">
    <property type="entry name" value="UDP-Glycosyltransferase/glycogen phosphorylase"/>
    <property type="match status" value="1"/>
</dbReference>
<protein>
    <recommendedName>
        <fullName evidence="3">Capsule polysaccharide biosynthesis</fullName>
    </recommendedName>
</protein>
<keyword evidence="2" id="KW-1185">Reference proteome</keyword>
<dbReference type="GO" id="GO:0000271">
    <property type="term" value="P:polysaccharide biosynthetic process"/>
    <property type="evidence" value="ECO:0007669"/>
    <property type="project" value="InterPro"/>
</dbReference>
<evidence type="ECO:0000313" key="2">
    <source>
        <dbReference type="Proteomes" id="UP000002931"/>
    </source>
</evidence>
<dbReference type="OrthoDB" id="6713140at2"/>
<sequence>MKDADVVLEVPAAWFDNPLDCLRHQRLYASILVALADLCVTVRPIRLPYAADAAPRATKRGQLVISFHSQGAEGNVLRLKESYWPPYYTADPRGFSGFSTLARNPDAVADEVRKIPRRQARKFVSDIRQEALDRNVSKYEQPAERDAKLPREFYFLPLQTVEDPVAQFAYLDQLDVAAQLAKVAADTGAAVVVKRHPLCKSQAVEERLEDLNRDFANLRLSTASVHQLIGQSKAVVGCNSGVLFEALIHGKPVVTFGKSDFEIATRSFNRLGELGEALADAERLDPDFRDRFLTWFLKLHCVHAADTLALRGRIAEALNALDIDSHGFNEDQLQVFEHFAQIERARREEILHPQ</sequence>
<dbReference type="EMBL" id="AAMT01000001">
    <property type="protein sequence ID" value="EAQ14947.1"/>
    <property type="molecule type" value="Genomic_DNA"/>
</dbReference>
<name>A3VAK6_9RHOB</name>
<dbReference type="RefSeq" id="WP_008334934.1">
    <property type="nucleotide sequence ID" value="NZ_CH902578.1"/>
</dbReference>
<dbReference type="InterPro" id="IPR043148">
    <property type="entry name" value="TagF_C"/>
</dbReference>
<organism evidence="1 2">
    <name type="scientific">Maritimibacter alkaliphilus HTCC2654</name>
    <dbReference type="NCBI Taxonomy" id="314271"/>
    <lineage>
        <taxon>Bacteria</taxon>
        <taxon>Pseudomonadati</taxon>
        <taxon>Pseudomonadota</taxon>
        <taxon>Alphaproteobacteria</taxon>
        <taxon>Rhodobacterales</taxon>
        <taxon>Roseobacteraceae</taxon>
        <taxon>Maritimibacter</taxon>
    </lineage>
</organism>
<dbReference type="Gene3D" id="3.40.50.12580">
    <property type="match status" value="1"/>
</dbReference>
<comment type="caution">
    <text evidence="1">The sequence shown here is derived from an EMBL/GenBank/DDBJ whole genome shotgun (WGS) entry which is preliminary data.</text>
</comment>
<gene>
    <name evidence="1" type="ORF">RB2654_20228</name>
</gene>
<dbReference type="Proteomes" id="UP000002931">
    <property type="component" value="Unassembled WGS sequence"/>
</dbReference>
<dbReference type="InterPro" id="IPR007833">
    <property type="entry name" value="Capsule_polysaccharide_synth"/>
</dbReference>
<reference evidence="1 2" key="1">
    <citation type="journal article" date="2010" name="J. Bacteriol.">
        <title>Genome sequences of Pelagibaca bermudensis HTCC2601T and Maritimibacter alkaliphilus HTCC2654T, the type strains of two marine Roseobacter genera.</title>
        <authorList>
            <person name="Thrash J.C."/>
            <person name="Cho J.C."/>
            <person name="Ferriera S."/>
            <person name="Johnson J."/>
            <person name="Vergin K.L."/>
            <person name="Giovannoni S.J."/>
        </authorList>
    </citation>
    <scope>NUCLEOTIDE SEQUENCE [LARGE SCALE GENOMIC DNA]</scope>
    <source>
        <strain evidence="1 2">HTCC2654</strain>
    </source>
</reference>
<evidence type="ECO:0000313" key="1">
    <source>
        <dbReference type="EMBL" id="EAQ14947.1"/>
    </source>
</evidence>
<evidence type="ECO:0008006" key="3">
    <source>
        <dbReference type="Google" id="ProtNLM"/>
    </source>
</evidence>
<dbReference type="Pfam" id="PF05159">
    <property type="entry name" value="Capsule_synth"/>
    <property type="match status" value="1"/>
</dbReference>
<proteinExistence type="predicted"/>